<name>T1IBP0_RHOPR</name>
<dbReference type="Proteomes" id="UP000015103">
    <property type="component" value="Unassembled WGS sequence"/>
</dbReference>
<dbReference type="HOGENOM" id="CLU_2416017_0_0_1"/>
<reference evidence="1" key="1">
    <citation type="submission" date="2015-05" db="UniProtKB">
        <authorList>
            <consortium name="EnsemblMetazoa"/>
        </authorList>
    </citation>
    <scope>IDENTIFICATION</scope>
</reference>
<proteinExistence type="predicted"/>
<protein>
    <submittedName>
        <fullName evidence="1">Uncharacterized protein</fullName>
    </submittedName>
</protein>
<dbReference type="AlphaFoldDB" id="T1IBP0"/>
<keyword evidence="2" id="KW-1185">Reference proteome</keyword>
<evidence type="ECO:0000313" key="1">
    <source>
        <dbReference type="EnsemblMetazoa" id="RPRC013710-PA"/>
    </source>
</evidence>
<dbReference type="EMBL" id="ACPB03004974">
    <property type="status" value="NOT_ANNOTATED_CDS"/>
    <property type="molecule type" value="Genomic_DNA"/>
</dbReference>
<evidence type="ECO:0000313" key="2">
    <source>
        <dbReference type="Proteomes" id="UP000015103"/>
    </source>
</evidence>
<sequence length="92" mass="10290">MSCSNPIFHECKIRSYVTMERRTNGPAATTLPNVNFIVGDDSPVVNGNSIHVDLQPEDEEGIDMFPPSPGMCNNNSSYNSMFGLADRRRRLR</sequence>
<dbReference type="VEuPathDB" id="VectorBase:RPRC013710"/>
<dbReference type="InParanoid" id="T1IBP0"/>
<accession>T1IBP0</accession>
<organism evidence="1 2">
    <name type="scientific">Rhodnius prolixus</name>
    <name type="common">Triatomid bug</name>
    <dbReference type="NCBI Taxonomy" id="13249"/>
    <lineage>
        <taxon>Eukaryota</taxon>
        <taxon>Metazoa</taxon>
        <taxon>Ecdysozoa</taxon>
        <taxon>Arthropoda</taxon>
        <taxon>Hexapoda</taxon>
        <taxon>Insecta</taxon>
        <taxon>Pterygota</taxon>
        <taxon>Neoptera</taxon>
        <taxon>Paraneoptera</taxon>
        <taxon>Hemiptera</taxon>
        <taxon>Heteroptera</taxon>
        <taxon>Panheteroptera</taxon>
        <taxon>Cimicomorpha</taxon>
        <taxon>Reduviidae</taxon>
        <taxon>Triatominae</taxon>
        <taxon>Rhodnius</taxon>
    </lineage>
</organism>
<dbReference type="EnsemblMetazoa" id="RPRC013710-RA">
    <property type="protein sequence ID" value="RPRC013710-PA"/>
    <property type="gene ID" value="RPRC013710"/>
</dbReference>